<dbReference type="SUPFAM" id="SSF52540">
    <property type="entry name" value="P-loop containing nucleoside triphosphate hydrolases"/>
    <property type="match status" value="1"/>
</dbReference>
<dbReference type="Gene3D" id="3.40.50.300">
    <property type="entry name" value="P-loop containing nucleotide triphosphate hydrolases"/>
    <property type="match status" value="1"/>
</dbReference>
<keyword evidence="2" id="KW-0813">Transport</keyword>
<dbReference type="GO" id="GO:0015807">
    <property type="term" value="P:L-amino acid transport"/>
    <property type="evidence" value="ECO:0007669"/>
    <property type="project" value="TreeGrafter"/>
</dbReference>
<dbReference type="Pfam" id="PF00005">
    <property type="entry name" value="ABC_tran"/>
    <property type="match status" value="1"/>
</dbReference>
<evidence type="ECO:0000256" key="3">
    <source>
        <dbReference type="ARBA" id="ARBA00022741"/>
    </source>
</evidence>
<keyword evidence="5" id="KW-0029">Amino-acid transport</keyword>
<protein>
    <submittedName>
        <fullName evidence="7">ABC transporter ATP-binding protein</fullName>
    </submittedName>
</protein>
<keyword evidence="3" id="KW-0547">Nucleotide-binding</keyword>
<evidence type="ECO:0000313" key="8">
    <source>
        <dbReference type="Proteomes" id="UP001143330"/>
    </source>
</evidence>
<dbReference type="PROSITE" id="PS50893">
    <property type="entry name" value="ABC_TRANSPORTER_2"/>
    <property type="match status" value="1"/>
</dbReference>
<dbReference type="AlphaFoldDB" id="A0A9W6K2Q9"/>
<name>A0A9W6K2Q9_9HYPH</name>
<evidence type="ECO:0000259" key="6">
    <source>
        <dbReference type="PROSITE" id="PS50893"/>
    </source>
</evidence>
<comment type="caution">
    <text evidence="7">The sequence shown here is derived from an EMBL/GenBank/DDBJ whole genome shotgun (WGS) entry which is preliminary data.</text>
</comment>
<dbReference type="EMBL" id="BSFM01000017">
    <property type="protein sequence ID" value="GLK85883.1"/>
    <property type="molecule type" value="Genomic_DNA"/>
</dbReference>
<dbReference type="PANTHER" id="PTHR43820">
    <property type="entry name" value="HIGH-AFFINITY BRANCHED-CHAIN AMINO ACID TRANSPORT ATP-BINDING PROTEIN LIVF"/>
    <property type="match status" value="1"/>
</dbReference>
<dbReference type="InterPro" id="IPR052156">
    <property type="entry name" value="BCAA_Transport_ATP-bd_LivF"/>
</dbReference>
<comment type="similarity">
    <text evidence="1">Belongs to the ABC transporter superfamily.</text>
</comment>
<reference evidence="7" key="1">
    <citation type="journal article" date="2014" name="Int. J. Syst. Evol. Microbiol.">
        <title>Complete genome sequence of Corynebacterium casei LMG S-19264T (=DSM 44701T), isolated from a smear-ripened cheese.</title>
        <authorList>
            <consortium name="US DOE Joint Genome Institute (JGI-PGF)"/>
            <person name="Walter F."/>
            <person name="Albersmeier A."/>
            <person name="Kalinowski J."/>
            <person name="Ruckert C."/>
        </authorList>
    </citation>
    <scope>NUCLEOTIDE SEQUENCE</scope>
    <source>
        <strain evidence="7">VKM B-2789</strain>
    </source>
</reference>
<dbReference type="GO" id="GO:0015658">
    <property type="term" value="F:branched-chain amino acid transmembrane transporter activity"/>
    <property type="evidence" value="ECO:0007669"/>
    <property type="project" value="TreeGrafter"/>
</dbReference>
<keyword evidence="4 7" id="KW-0067">ATP-binding</keyword>
<reference evidence="7" key="2">
    <citation type="submission" date="2023-01" db="EMBL/GenBank/DDBJ databases">
        <authorList>
            <person name="Sun Q."/>
            <person name="Evtushenko L."/>
        </authorList>
    </citation>
    <scope>NUCLEOTIDE SEQUENCE</scope>
    <source>
        <strain evidence="7">VKM B-2789</strain>
    </source>
</reference>
<evidence type="ECO:0000256" key="4">
    <source>
        <dbReference type="ARBA" id="ARBA00022840"/>
    </source>
</evidence>
<dbReference type="PANTHER" id="PTHR43820:SF4">
    <property type="entry name" value="HIGH-AFFINITY BRANCHED-CHAIN AMINO ACID TRANSPORT ATP-BINDING PROTEIN LIVF"/>
    <property type="match status" value="1"/>
</dbReference>
<evidence type="ECO:0000256" key="1">
    <source>
        <dbReference type="ARBA" id="ARBA00005417"/>
    </source>
</evidence>
<dbReference type="GO" id="GO:0005524">
    <property type="term" value="F:ATP binding"/>
    <property type="evidence" value="ECO:0007669"/>
    <property type="project" value="UniProtKB-KW"/>
</dbReference>
<dbReference type="InterPro" id="IPR027417">
    <property type="entry name" value="P-loop_NTPase"/>
</dbReference>
<evidence type="ECO:0000313" key="7">
    <source>
        <dbReference type="EMBL" id="GLK85883.1"/>
    </source>
</evidence>
<dbReference type="InterPro" id="IPR003439">
    <property type="entry name" value="ABC_transporter-like_ATP-bd"/>
</dbReference>
<evidence type="ECO:0000256" key="5">
    <source>
        <dbReference type="ARBA" id="ARBA00022970"/>
    </source>
</evidence>
<organism evidence="7 8">
    <name type="scientific">Ancylobacter defluvii</name>
    <dbReference type="NCBI Taxonomy" id="1282440"/>
    <lineage>
        <taxon>Bacteria</taxon>
        <taxon>Pseudomonadati</taxon>
        <taxon>Pseudomonadota</taxon>
        <taxon>Alphaproteobacteria</taxon>
        <taxon>Hyphomicrobiales</taxon>
        <taxon>Xanthobacteraceae</taxon>
        <taxon>Ancylobacter</taxon>
    </lineage>
</organism>
<dbReference type="InterPro" id="IPR017871">
    <property type="entry name" value="ABC_transporter-like_CS"/>
</dbReference>
<dbReference type="GO" id="GO:0016887">
    <property type="term" value="F:ATP hydrolysis activity"/>
    <property type="evidence" value="ECO:0007669"/>
    <property type="project" value="InterPro"/>
</dbReference>
<evidence type="ECO:0000256" key="2">
    <source>
        <dbReference type="ARBA" id="ARBA00022448"/>
    </source>
</evidence>
<proteinExistence type="inferred from homology"/>
<dbReference type="Proteomes" id="UP001143330">
    <property type="component" value="Unassembled WGS sequence"/>
</dbReference>
<dbReference type="SMART" id="SM00382">
    <property type="entry name" value="AAA"/>
    <property type="match status" value="1"/>
</dbReference>
<dbReference type="PROSITE" id="PS00211">
    <property type="entry name" value="ABC_TRANSPORTER_1"/>
    <property type="match status" value="1"/>
</dbReference>
<feature type="domain" description="ABC transporter" evidence="6">
    <location>
        <begin position="2"/>
        <end position="234"/>
    </location>
</feature>
<accession>A0A9W6K2Q9</accession>
<sequence>MLEIEGLNAWYGASHVLHGLSLAVEPGEIVALVGRNGAGKTTTIRSIMGLMPKATGAVRFAGTELLALPAHARFRLGLAYVPEERRIVPGLSVRENLQLGLLAAKGAIDERAAIDEIARTFPRLKERLDQQGVTLSGGEQQMLAIARAMIAGPRMILLDEPSEGIMPVLVEEMGALFRRLRDEGVTLLLVEQNVEWALRLADRAVIIDQGEIVHHSTAAALLADKAIQERYCAV</sequence>
<keyword evidence="8" id="KW-1185">Reference proteome</keyword>
<gene>
    <name evidence="7" type="ORF">GCM10017653_39530</name>
</gene>
<dbReference type="InterPro" id="IPR003593">
    <property type="entry name" value="AAA+_ATPase"/>
</dbReference>
<dbReference type="CDD" id="cd03224">
    <property type="entry name" value="ABC_TM1139_LivF_branched"/>
    <property type="match status" value="1"/>
</dbReference>
<dbReference type="RefSeq" id="WP_213361127.1">
    <property type="nucleotide sequence ID" value="NZ_BSFM01000017.1"/>
</dbReference>